<organism evidence="1 2">
    <name type="scientific">Leucogyrophana mollusca</name>
    <dbReference type="NCBI Taxonomy" id="85980"/>
    <lineage>
        <taxon>Eukaryota</taxon>
        <taxon>Fungi</taxon>
        <taxon>Dikarya</taxon>
        <taxon>Basidiomycota</taxon>
        <taxon>Agaricomycotina</taxon>
        <taxon>Agaricomycetes</taxon>
        <taxon>Agaricomycetidae</taxon>
        <taxon>Boletales</taxon>
        <taxon>Boletales incertae sedis</taxon>
        <taxon>Leucogyrophana</taxon>
    </lineage>
</organism>
<dbReference type="EMBL" id="MU266382">
    <property type="protein sequence ID" value="KAH7926468.1"/>
    <property type="molecule type" value="Genomic_DNA"/>
</dbReference>
<gene>
    <name evidence="1" type="ORF">BV22DRAFT_1128161</name>
</gene>
<sequence>MSSLSPQALDSDKETSPSQLEDVEKGTEKTSLPWRQLFIIFFLQISEPLTSQLILPFAPQLIMDIGVTQGNEARVGYYVGMLNSLFFATEALTIFHWSRVSDYLGRKPVLLTGLFGLSISMFCFGLSKNFWQLVLSRCLTGALNGNCGVMKSVMAEITDSTNMPQVIGLITFAWAAGTTIGPLIGGVLEEPAIRFPSTFGRSVFFKTYPYFLPCAVAASFSALSWLMALLFFKETMPSPLTIRDIKERLRFRRSDADLPLKTESTIQHADATLGEAEKPLPLRKLLVPRVLVAAGTYASVSLVEIAIRTVQPVFYATSIPLGGLGLSPLAIGNILAIAGAVNGLFQMLLFAKVHERMGTKNLLVAGVLSGLPAIALFPMINLLARQQGISASVWILVALQHLLLVMLDYSYGATFIYVNSSSPNRASIGATNGLAQVTVSAMRAVGPAVSNAVFSLSIEQQYIGGQMVYCVLGCMVLLAVWVSSLLPRKV</sequence>
<evidence type="ECO:0000313" key="2">
    <source>
        <dbReference type="Proteomes" id="UP000790709"/>
    </source>
</evidence>
<evidence type="ECO:0000313" key="1">
    <source>
        <dbReference type="EMBL" id="KAH7926468.1"/>
    </source>
</evidence>
<keyword evidence="2" id="KW-1185">Reference proteome</keyword>
<reference evidence="1" key="1">
    <citation type="journal article" date="2021" name="New Phytol.">
        <title>Evolutionary innovations through gain and loss of genes in the ectomycorrhizal Boletales.</title>
        <authorList>
            <person name="Wu G."/>
            <person name="Miyauchi S."/>
            <person name="Morin E."/>
            <person name="Kuo A."/>
            <person name="Drula E."/>
            <person name="Varga T."/>
            <person name="Kohler A."/>
            <person name="Feng B."/>
            <person name="Cao Y."/>
            <person name="Lipzen A."/>
            <person name="Daum C."/>
            <person name="Hundley H."/>
            <person name="Pangilinan J."/>
            <person name="Johnson J."/>
            <person name="Barry K."/>
            <person name="LaButti K."/>
            <person name="Ng V."/>
            <person name="Ahrendt S."/>
            <person name="Min B."/>
            <person name="Choi I.G."/>
            <person name="Park H."/>
            <person name="Plett J.M."/>
            <person name="Magnuson J."/>
            <person name="Spatafora J.W."/>
            <person name="Nagy L.G."/>
            <person name="Henrissat B."/>
            <person name="Grigoriev I.V."/>
            <person name="Yang Z.L."/>
            <person name="Xu J."/>
            <person name="Martin F.M."/>
        </authorList>
    </citation>
    <scope>NUCLEOTIDE SEQUENCE</scope>
    <source>
        <strain evidence="1">KUC20120723A-06</strain>
    </source>
</reference>
<name>A0ACB8BPG6_9AGAM</name>
<dbReference type="Proteomes" id="UP000790709">
    <property type="component" value="Unassembled WGS sequence"/>
</dbReference>
<protein>
    <submittedName>
        <fullName evidence="1">MFS general substrate transporter</fullName>
    </submittedName>
</protein>
<comment type="caution">
    <text evidence="1">The sequence shown here is derived from an EMBL/GenBank/DDBJ whole genome shotgun (WGS) entry which is preliminary data.</text>
</comment>
<accession>A0ACB8BPG6</accession>
<proteinExistence type="predicted"/>